<gene>
    <name evidence="8" type="ORF">DFR56_10635</name>
</gene>
<dbReference type="PANTHER" id="PTHR30294">
    <property type="entry name" value="MEMBRANE COMPONENT OF ABC TRANSPORTER YHHJ-RELATED"/>
    <property type="match status" value="1"/>
</dbReference>
<dbReference type="GO" id="GO:0140359">
    <property type="term" value="F:ABC-type transporter activity"/>
    <property type="evidence" value="ECO:0007669"/>
    <property type="project" value="InterPro"/>
</dbReference>
<dbReference type="RefSeq" id="WP_110395212.1">
    <property type="nucleotide sequence ID" value="NZ_JBHUHB010000001.1"/>
</dbReference>
<feature type="transmembrane region" description="Helical" evidence="6">
    <location>
        <begin position="265"/>
        <end position="294"/>
    </location>
</feature>
<dbReference type="AlphaFoldDB" id="A0A2V3W1I6"/>
<accession>A0A2V3W1I6</accession>
<evidence type="ECO:0000313" key="8">
    <source>
        <dbReference type="EMBL" id="PXW86968.1"/>
    </source>
</evidence>
<keyword evidence="9" id="KW-1185">Reference proteome</keyword>
<dbReference type="Pfam" id="PF12698">
    <property type="entry name" value="ABC2_membrane_3"/>
    <property type="match status" value="1"/>
</dbReference>
<evidence type="ECO:0000256" key="4">
    <source>
        <dbReference type="ARBA" id="ARBA00022989"/>
    </source>
</evidence>
<feature type="transmembrane region" description="Helical" evidence="6">
    <location>
        <begin position="224"/>
        <end position="244"/>
    </location>
</feature>
<dbReference type="InterPro" id="IPR036640">
    <property type="entry name" value="ABC1_TM_sf"/>
</dbReference>
<keyword evidence="3 6" id="KW-0812">Transmembrane</keyword>
<dbReference type="SUPFAM" id="SSF90123">
    <property type="entry name" value="ABC transporter transmembrane region"/>
    <property type="match status" value="1"/>
</dbReference>
<organism evidence="8 9">
    <name type="scientific">Pseudogracilibacillus auburnensis</name>
    <dbReference type="NCBI Taxonomy" id="1494959"/>
    <lineage>
        <taxon>Bacteria</taxon>
        <taxon>Bacillati</taxon>
        <taxon>Bacillota</taxon>
        <taxon>Bacilli</taxon>
        <taxon>Bacillales</taxon>
        <taxon>Bacillaceae</taxon>
        <taxon>Pseudogracilibacillus</taxon>
    </lineage>
</organism>
<comment type="caution">
    <text evidence="8">The sequence shown here is derived from an EMBL/GenBank/DDBJ whole genome shotgun (WGS) entry which is preliminary data.</text>
</comment>
<keyword evidence="5 6" id="KW-0472">Membrane</keyword>
<evidence type="ECO:0000256" key="5">
    <source>
        <dbReference type="ARBA" id="ARBA00023136"/>
    </source>
</evidence>
<feature type="domain" description="ABC-2 type transporter transmembrane" evidence="7">
    <location>
        <begin position="19"/>
        <end position="410"/>
    </location>
</feature>
<dbReference type="InterPro" id="IPR051449">
    <property type="entry name" value="ABC-2_transporter_component"/>
</dbReference>
<dbReference type="PANTHER" id="PTHR30294:SF29">
    <property type="entry name" value="MULTIDRUG ABC TRANSPORTER PERMEASE YBHS-RELATED"/>
    <property type="match status" value="1"/>
</dbReference>
<name>A0A2V3W1I6_9BACI</name>
<comment type="subcellular location">
    <subcellularLocation>
        <location evidence="1">Cell membrane</location>
        <topology evidence="1">Multi-pass membrane protein</topology>
    </subcellularLocation>
</comment>
<protein>
    <submittedName>
        <fullName evidence="8">ABC-2 type transport system permease protein</fullName>
    </submittedName>
</protein>
<proteinExistence type="predicted"/>
<dbReference type="InterPro" id="IPR013525">
    <property type="entry name" value="ABC2_TM"/>
</dbReference>
<sequence length="419" mass="47043">MIWEIVKKQGLTFMRNPQQLFLLIALPLILIIILSVSLSGFISGNAIEIDTNVAFIEHSDEKMQIEKFIEEVENSNISEMEKAIYKETANQYQIVHLLNKEVLQNVDSAITVEEISPENKEEALKSDQYAIVIEIPANFTYDTLRYILLDEGEAETIILYENEGAEMGVSAVKGMVHSFQEQLKLMDIAAKHQLDPTTFQIVKEQMIGEVTSIQQSEPITSKEYYTIAMAVMNVLYIATAIASFSFLEKQSQVFNRVILSDVSRWIYFIGVFLSGTIFAFIQLLIIFAFSWIIFGVTWPLGEFFVITLTIAIAVGGLAVLLTAISYRLNSEAVINFFITIFIAFLALLGGSFFPIGDLSSTFQWIGDLTPNGAGMSLYLNLLRGNDLLETINHLFYLIIITVAFIVIAVISFPKRGQIS</sequence>
<dbReference type="Gene3D" id="3.40.1710.10">
    <property type="entry name" value="abc type-2 transporter like domain"/>
    <property type="match status" value="1"/>
</dbReference>
<evidence type="ECO:0000256" key="6">
    <source>
        <dbReference type="SAM" id="Phobius"/>
    </source>
</evidence>
<evidence type="ECO:0000313" key="9">
    <source>
        <dbReference type="Proteomes" id="UP000247978"/>
    </source>
</evidence>
<dbReference type="GO" id="GO:0005886">
    <property type="term" value="C:plasma membrane"/>
    <property type="evidence" value="ECO:0007669"/>
    <property type="project" value="UniProtKB-SubCell"/>
</dbReference>
<reference evidence="8 9" key="1">
    <citation type="submission" date="2018-05" db="EMBL/GenBank/DDBJ databases">
        <title>Genomic Encyclopedia of Type Strains, Phase IV (KMG-IV): sequencing the most valuable type-strain genomes for metagenomic binning, comparative biology and taxonomic classification.</title>
        <authorList>
            <person name="Goeker M."/>
        </authorList>
    </citation>
    <scope>NUCLEOTIDE SEQUENCE [LARGE SCALE GENOMIC DNA]</scope>
    <source>
        <strain evidence="8 9">DSM 28556</strain>
    </source>
</reference>
<dbReference type="GO" id="GO:0005524">
    <property type="term" value="F:ATP binding"/>
    <property type="evidence" value="ECO:0007669"/>
    <property type="project" value="InterPro"/>
</dbReference>
<dbReference type="OrthoDB" id="3078158at2"/>
<feature type="transmembrane region" description="Helical" evidence="6">
    <location>
        <begin position="20"/>
        <end position="42"/>
    </location>
</feature>
<evidence type="ECO:0000259" key="7">
    <source>
        <dbReference type="Pfam" id="PF12698"/>
    </source>
</evidence>
<evidence type="ECO:0000256" key="3">
    <source>
        <dbReference type="ARBA" id="ARBA00022692"/>
    </source>
</evidence>
<evidence type="ECO:0000256" key="1">
    <source>
        <dbReference type="ARBA" id="ARBA00004651"/>
    </source>
</evidence>
<feature type="transmembrane region" description="Helical" evidence="6">
    <location>
        <begin position="300"/>
        <end position="321"/>
    </location>
</feature>
<keyword evidence="2" id="KW-1003">Cell membrane</keyword>
<keyword evidence="4 6" id="KW-1133">Transmembrane helix</keyword>
<dbReference type="EMBL" id="QJJQ01000006">
    <property type="protein sequence ID" value="PXW86968.1"/>
    <property type="molecule type" value="Genomic_DNA"/>
</dbReference>
<dbReference type="Proteomes" id="UP000247978">
    <property type="component" value="Unassembled WGS sequence"/>
</dbReference>
<evidence type="ECO:0000256" key="2">
    <source>
        <dbReference type="ARBA" id="ARBA00022475"/>
    </source>
</evidence>
<feature type="transmembrane region" description="Helical" evidence="6">
    <location>
        <begin position="394"/>
        <end position="412"/>
    </location>
</feature>
<feature type="transmembrane region" description="Helical" evidence="6">
    <location>
        <begin position="333"/>
        <end position="355"/>
    </location>
</feature>